<dbReference type="Pfam" id="PF00642">
    <property type="entry name" value="zf-CCCH"/>
    <property type="match status" value="1"/>
</dbReference>
<comment type="caution">
    <text evidence="7">The sequence shown here is derived from an EMBL/GenBank/DDBJ whole genome shotgun (WGS) entry which is preliminary data.</text>
</comment>
<evidence type="ECO:0000259" key="6">
    <source>
        <dbReference type="PROSITE" id="PS50103"/>
    </source>
</evidence>
<dbReference type="RefSeq" id="XP_049179723.1">
    <property type="nucleotide sequence ID" value="XM_049324559.1"/>
</dbReference>
<evidence type="ECO:0000256" key="3">
    <source>
        <dbReference type="ARBA" id="ARBA00022833"/>
    </source>
</evidence>
<dbReference type="Gene3D" id="4.10.1000.10">
    <property type="entry name" value="Zinc finger, CCCH-type"/>
    <property type="match status" value="1"/>
</dbReference>
<evidence type="ECO:0000256" key="5">
    <source>
        <dbReference type="SAM" id="MobiDB-lite"/>
    </source>
</evidence>
<evidence type="ECO:0000256" key="1">
    <source>
        <dbReference type="ARBA" id="ARBA00022723"/>
    </source>
</evidence>
<accession>A0AAI9SVR1</accession>
<dbReference type="InterPro" id="IPR036855">
    <property type="entry name" value="Znf_CCCH_sf"/>
</dbReference>
<keyword evidence="2 4" id="KW-0863">Zinc-finger</keyword>
<evidence type="ECO:0000256" key="2">
    <source>
        <dbReference type="ARBA" id="ARBA00022771"/>
    </source>
</evidence>
<protein>
    <recommendedName>
        <fullName evidence="6">C3H1-type domain-containing protein</fullName>
    </recommendedName>
</protein>
<proteinExistence type="predicted"/>
<evidence type="ECO:0000313" key="8">
    <source>
        <dbReference type="Proteomes" id="UP001202479"/>
    </source>
</evidence>
<keyword evidence="3 4" id="KW-0862">Zinc</keyword>
<name>A0AAI9SVR1_9ASCO</name>
<dbReference type="AlphaFoldDB" id="A0AAI9SVR1"/>
<feature type="domain" description="C3H1-type" evidence="6">
    <location>
        <begin position="122"/>
        <end position="150"/>
    </location>
</feature>
<feature type="zinc finger region" description="C3H1-type" evidence="4">
    <location>
        <begin position="122"/>
        <end position="150"/>
    </location>
</feature>
<feature type="region of interest" description="Disordered" evidence="5">
    <location>
        <begin position="1"/>
        <end position="49"/>
    </location>
</feature>
<dbReference type="GO" id="GO:0008270">
    <property type="term" value="F:zinc ion binding"/>
    <property type="evidence" value="ECO:0007669"/>
    <property type="project" value="UniProtKB-KW"/>
</dbReference>
<feature type="compositionally biased region" description="Basic and acidic residues" evidence="5">
    <location>
        <begin position="38"/>
        <end position="49"/>
    </location>
</feature>
<dbReference type="SUPFAM" id="SSF90229">
    <property type="entry name" value="CCCH zinc finger"/>
    <property type="match status" value="1"/>
</dbReference>
<dbReference type="InterPro" id="IPR000571">
    <property type="entry name" value="Znf_CCCH"/>
</dbReference>
<keyword evidence="8" id="KW-1185">Reference proteome</keyword>
<dbReference type="Pfam" id="PF10453">
    <property type="entry name" value="NUFIP1"/>
    <property type="match status" value="1"/>
</dbReference>
<dbReference type="Proteomes" id="UP001202479">
    <property type="component" value="Unassembled WGS sequence"/>
</dbReference>
<dbReference type="PROSITE" id="PS50103">
    <property type="entry name" value="ZF_C3H1"/>
    <property type="match status" value="1"/>
</dbReference>
<organism evidence="7 8">
    <name type="scientific">Candida oxycetoniae</name>
    <dbReference type="NCBI Taxonomy" id="497107"/>
    <lineage>
        <taxon>Eukaryota</taxon>
        <taxon>Fungi</taxon>
        <taxon>Dikarya</taxon>
        <taxon>Ascomycota</taxon>
        <taxon>Saccharomycotina</taxon>
        <taxon>Pichiomycetes</taxon>
        <taxon>Debaryomycetaceae</taxon>
        <taxon>Candida/Lodderomyces clade</taxon>
        <taxon>Candida</taxon>
    </lineage>
</organism>
<feature type="compositionally biased region" description="Polar residues" evidence="5">
    <location>
        <begin position="94"/>
        <end position="108"/>
    </location>
</feature>
<feature type="region of interest" description="Disordered" evidence="5">
    <location>
        <begin position="83"/>
        <end position="124"/>
    </location>
</feature>
<dbReference type="GeneID" id="73380862"/>
<reference evidence="7" key="1">
    <citation type="journal article" date="2022" name="DNA Res.">
        <title>Genome analysis of five recently described species of the CUG-Ser clade uncovers Candida theae as a new hybrid lineage with pathogenic potential in the Candida parapsilosis species complex.</title>
        <authorList>
            <person name="Mixao V."/>
            <person name="Del Olmo V."/>
            <person name="Hegedusova E."/>
            <person name="Saus E."/>
            <person name="Pryszcz L."/>
            <person name="Cillingova A."/>
            <person name="Nosek J."/>
            <person name="Gabaldon T."/>
        </authorList>
    </citation>
    <scope>NUCLEOTIDE SEQUENCE</scope>
    <source>
        <strain evidence="7">CBS 10844</strain>
    </source>
</reference>
<dbReference type="InterPro" id="IPR019496">
    <property type="entry name" value="NUFIP1_cons_dom"/>
</dbReference>
<sequence>MSGLDLSFLQDLPTYLPNEEPEPTESLLSKPESSHGVCQKEEENRSVDDNQKVIRIPGTNITLQTEEDIRKWIEERKRNWPSEANIRRKKEARQQGQEQTKIEQNNSNIRKRLPEESELSSKRGKSLCRNYQQYKKCKFGDKCRNVHEIVVDPNPIANGNANNTTHYRRIINGINTLIPKLYSNRTQNTPTSNSSLFKHLITSDQMSNENMVIIDFIKYLDEKGLIDHEVMKDRK</sequence>
<evidence type="ECO:0000313" key="7">
    <source>
        <dbReference type="EMBL" id="KAI3403978.2"/>
    </source>
</evidence>
<evidence type="ECO:0000256" key="4">
    <source>
        <dbReference type="PROSITE-ProRule" id="PRU00723"/>
    </source>
</evidence>
<dbReference type="EMBL" id="JAHUZD010000110">
    <property type="protein sequence ID" value="KAI3403978.2"/>
    <property type="molecule type" value="Genomic_DNA"/>
</dbReference>
<keyword evidence="1 4" id="KW-0479">Metal-binding</keyword>
<gene>
    <name evidence="7" type="ORF">KGF56_003245</name>
</gene>
<feature type="compositionally biased region" description="Basic and acidic residues" evidence="5">
    <location>
        <begin position="112"/>
        <end position="121"/>
    </location>
</feature>